<comment type="caution">
    <text evidence="2">The sequence shown here is derived from an EMBL/GenBank/DDBJ whole genome shotgun (WGS) entry which is preliminary data.</text>
</comment>
<dbReference type="Proteomes" id="UP000692954">
    <property type="component" value="Unassembled WGS sequence"/>
</dbReference>
<evidence type="ECO:0000313" key="2">
    <source>
        <dbReference type="EMBL" id="CAD8076500.1"/>
    </source>
</evidence>
<gene>
    <name evidence="2" type="ORF">PSON_ATCC_30995.1.T0350006</name>
</gene>
<feature type="compositionally biased region" description="Polar residues" evidence="1">
    <location>
        <begin position="97"/>
        <end position="113"/>
    </location>
</feature>
<evidence type="ECO:0000313" key="3">
    <source>
        <dbReference type="Proteomes" id="UP000692954"/>
    </source>
</evidence>
<sequence>MKKVYTVPTPREQKPVIQQKSQQNIQIKQSQFGYIPDKPKKKEQSQKPCRPYLMFKPQLVEEVDENNMKMMKLSFHNSITDLQTFEELMQEQKPRESTPNLNQTPQEKTQTFARKSMKHLTHL</sequence>
<protein>
    <submittedName>
        <fullName evidence="2">Uncharacterized protein</fullName>
    </submittedName>
</protein>
<dbReference type="EMBL" id="CAJJDN010000035">
    <property type="protein sequence ID" value="CAD8076500.1"/>
    <property type="molecule type" value="Genomic_DNA"/>
</dbReference>
<name>A0A8S1M896_9CILI</name>
<reference evidence="2" key="1">
    <citation type="submission" date="2021-01" db="EMBL/GenBank/DDBJ databases">
        <authorList>
            <consortium name="Genoscope - CEA"/>
            <person name="William W."/>
        </authorList>
    </citation>
    <scope>NUCLEOTIDE SEQUENCE</scope>
</reference>
<keyword evidence="3" id="KW-1185">Reference proteome</keyword>
<dbReference type="AlphaFoldDB" id="A0A8S1M896"/>
<feature type="region of interest" description="Disordered" evidence="1">
    <location>
        <begin position="1"/>
        <end position="22"/>
    </location>
</feature>
<dbReference type="OrthoDB" id="305975at2759"/>
<feature type="region of interest" description="Disordered" evidence="1">
    <location>
        <begin position="89"/>
        <end position="123"/>
    </location>
</feature>
<proteinExistence type="predicted"/>
<evidence type="ECO:0000256" key="1">
    <source>
        <dbReference type="SAM" id="MobiDB-lite"/>
    </source>
</evidence>
<organism evidence="2 3">
    <name type="scientific">Paramecium sonneborni</name>
    <dbReference type="NCBI Taxonomy" id="65129"/>
    <lineage>
        <taxon>Eukaryota</taxon>
        <taxon>Sar</taxon>
        <taxon>Alveolata</taxon>
        <taxon>Ciliophora</taxon>
        <taxon>Intramacronucleata</taxon>
        <taxon>Oligohymenophorea</taxon>
        <taxon>Peniculida</taxon>
        <taxon>Parameciidae</taxon>
        <taxon>Paramecium</taxon>
    </lineage>
</organism>
<accession>A0A8S1M896</accession>